<evidence type="ECO:0000313" key="3">
    <source>
        <dbReference type="EnsemblPlants" id="Kaladp0019s0134.1.v1.1"/>
    </source>
</evidence>
<dbReference type="Proteomes" id="UP000594263">
    <property type="component" value="Unplaced"/>
</dbReference>
<protein>
    <recommendedName>
        <fullName evidence="5">Protodermal factor 1</fullName>
    </recommendedName>
</protein>
<name>A0A7N0ZRR2_KALFE</name>
<evidence type="ECO:0000256" key="1">
    <source>
        <dbReference type="SAM" id="MobiDB-lite"/>
    </source>
</evidence>
<evidence type="ECO:0000256" key="2">
    <source>
        <dbReference type="SAM" id="SignalP"/>
    </source>
</evidence>
<dbReference type="AlphaFoldDB" id="A0A7N0ZRR2"/>
<feature type="signal peptide" evidence="2">
    <location>
        <begin position="1"/>
        <end position="31"/>
    </location>
</feature>
<dbReference type="OMA" id="KHVDPSP"/>
<evidence type="ECO:0000313" key="4">
    <source>
        <dbReference type="Proteomes" id="UP000594263"/>
    </source>
</evidence>
<dbReference type="EnsemblPlants" id="Kaladp0019s0134.1.v1.1">
    <property type="protein sequence ID" value="Kaladp0019s0134.1.v1.1"/>
    <property type="gene ID" value="Kaladp0019s0134.v1.1"/>
</dbReference>
<sequence>MERKRSMQGSLSMWLLVVGLVSQNLLTPVLSATHSFEGQKSFFSPYPHAGTPPTGSYGTPPTDNCDPTPPTRSHKTPPTYHGGSPHTPTPSTPRGGGYYPSPPTSGGSPPDVSPPTTPYVPTPETPTTPGAPPFLPDPNTPGTCDYWKHHPTLVWGVVGWFGLGSLGGAFGHSSLPGISPSLTCLDALSNTIPNGYGALYRDGTASLLNSLVSHKFPYSTQQVRDHFATGLGSDKAAATQAQLFKMANEGKLKSKA</sequence>
<keyword evidence="2" id="KW-0732">Signal</keyword>
<dbReference type="Gramene" id="Kaladp0019s0134.1.v1.1">
    <property type="protein sequence ID" value="Kaladp0019s0134.1.v1.1"/>
    <property type="gene ID" value="Kaladp0019s0134.v1.1"/>
</dbReference>
<proteinExistence type="predicted"/>
<evidence type="ECO:0008006" key="5">
    <source>
        <dbReference type="Google" id="ProtNLM"/>
    </source>
</evidence>
<feature type="region of interest" description="Disordered" evidence="1">
    <location>
        <begin position="44"/>
        <end position="137"/>
    </location>
</feature>
<feature type="compositionally biased region" description="Pro residues" evidence="1">
    <location>
        <begin position="111"/>
        <end position="137"/>
    </location>
</feature>
<dbReference type="PANTHER" id="PTHR33210">
    <property type="entry name" value="PROTODERMAL FACTOR 1"/>
    <property type="match status" value="1"/>
</dbReference>
<accession>A0A7N0ZRR2</accession>
<organism evidence="3 4">
    <name type="scientific">Kalanchoe fedtschenkoi</name>
    <name type="common">Lavender scallops</name>
    <name type="synonym">South American air plant</name>
    <dbReference type="NCBI Taxonomy" id="63787"/>
    <lineage>
        <taxon>Eukaryota</taxon>
        <taxon>Viridiplantae</taxon>
        <taxon>Streptophyta</taxon>
        <taxon>Embryophyta</taxon>
        <taxon>Tracheophyta</taxon>
        <taxon>Spermatophyta</taxon>
        <taxon>Magnoliopsida</taxon>
        <taxon>eudicotyledons</taxon>
        <taxon>Gunneridae</taxon>
        <taxon>Pentapetalae</taxon>
        <taxon>Saxifragales</taxon>
        <taxon>Crassulaceae</taxon>
        <taxon>Kalanchoe</taxon>
    </lineage>
</organism>
<reference evidence="3" key="1">
    <citation type="submission" date="2021-01" db="UniProtKB">
        <authorList>
            <consortium name="EnsemblPlants"/>
        </authorList>
    </citation>
    <scope>IDENTIFICATION</scope>
</reference>
<feature type="chain" id="PRO_5029595209" description="Protodermal factor 1" evidence="2">
    <location>
        <begin position="32"/>
        <end position="256"/>
    </location>
</feature>
<feature type="compositionally biased region" description="Low complexity" evidence="1">
    <location>
        <begin position="51"/>
        <end position="66"/>
    </location>
</feature>
<dbReference type="PANTHER" id="PTHR33210:SF18">
    <property type="entry name" value="PROTODERMAL FACTOR 1"/>
    <property type="match status" value="1"/>
</dbReference>
<dbReference type="InterPro" id="IPR039923">
    <property type="entry name" value="Protodermal_1"/>
</dbReference>
<keyword evidence="4" id="KW-1185">Reference proteome</keyword>